<dbReference type="InterPro" id="IPR012301">
    <property type="entry name" value="Malic_N_dom"/>
</dbReference>
<comment type="similarity">
    <text evidence="1 9">Belongs to the RdRP family.</text>
</comment>
<feature type="domain" description="RDRP core" evidence="11">
    <location>
        <begin position="213"/>
        <end position="846"/>
    </location>
</feature>
<evidence type="ECO:0000256" key="5">
    <source>
        <dbReference type="ARBA" id="ARBA00022884"/>
    </source>
</evidence>
<evidence type="ECO:0000259" key="12">
    <source>
        <dbReference type="Pfam" id="PF26249"/>
    </source>
</evidence>
<evidence type="ECO:0000256" key="2">
    <source>
        <dbReference type="ARBA" id="ARBA00022484"/>
    </source>
</evidence>
<evidence type="ECO:0000256" key="4">
    <source>
        <dbReference type="ARBA" id="ARBA00022695"/>
    </source>
</evidence>
<dbReference type="Pfam" id="PF26253">
    <property type="entry name" value="RdRP_head"/>
    <property type="match status" value="1"/>
</dbReference>
<name>A0AA39RFT1_ACESA</name>
<protein>
    <recommendedName>
        <fullName evidence="9">RNA-dependent RNA polymerase</fullName>
        <ecNumber evidence="9">2.7.7.48</ecNumber>
    </recommendedName>
</protein>
<evidence type="ECO:0000256" key="1">
    <source>
        <dbReference type="ARBA" id="ARBA00005762"/>
    </source>
</evidence>
<accession>A0AA39RFT1</accession>
<dbReference type="InterPro" id="IPR046346">
    <property type="entry name" value="Aminoacid_DH-like_N_sf"/>
</dbReference>
<feature type="domain" description="RDRP3-5 N-terminal" evidence="12">
    <location>
        <begin position="9"/>
        <end position="82"/>
    </location>
</feature>
<evidence type="ECO:0000259" key="11">
    <source>
        <dbReference type="Pfam" id="PF05183"/>
    </source>
</evidence>
<dbReference type="InterPro" id="IPR058752">
    <property type="entry name" value="RDRP_C_head"/>
</dbReference>
<dbReference type="SUPFAM" id="SSF53223">
    <property type="entry name" value="Aminoacid dehydrogenase-like, N-terminal domain"/>
    <property type="match status" value="1"/>
</dbReference>
<dbReference type="Gene3D" id="3.40.50.10380">
    <property type="entry name" value="Malic enzyme, N-terminal domain"/>
    <property type="match status" value="1"/>
</dbReference>
<dbReference type="EMBL" id="JAUESC010000388">
    <property type="protein sequence ID" value="KAK0572519.1"/>
    <property type="molecule type" value="Genomic_DNA"/>
</dbReference>
<evidence type="ECO:0000256" key="3">
    <source>
        <dbReference type="ARBA" id="ARBA00022679"/>
    </source>
</evidence>
<evidence type="ECO:0000259" key="10">
    <source>
        <dbReference type="Pfam" id="PF00390"/>
    </source>
</evidence>
<dbReference type="Pfam" id="PF00390">
    <property type="entry name" value="malic"/>
    <property type="match status" value="1"/>
</dbReference>
<dbReference type="Proteomes" id="UP001168877">
    <property type="component" value="Unassembled WGS sequence"/>
</dbReference>
<sequence length="1057" mass="119928">MTDSPTQQEVSLPNSVEHLINKICEEQSQPPPDHQVRRKLASVGEEVALDILRFIATKKIEQTFSGFIIRMVNNHNNNNSSSIYGSPLKRVRLYPPQQNRSPVTTVPQGTHEALNNSTATTRTSIPQYVALGKLDFRKAFVILSYIGKKSLEEVTTADEIQRLKDLRMDQFEAEVWKAFGEKYTKPEDRQKLLDWDSGKTLIYHCHVFPDGSYTFQGPFLTHTKTHLQRELGDDNVLMVKFAEEVTDQRSSDYAKYSKIAREGILVGLRRYHFFVFKDGGKEEKRKDPTSSSVKCYFVRIESDASIDMGQHYILSGKRIHEARSMFMHVRTVSSVANYMSRLSLILSKTKKLEVDLANVNIERIDDIPCRDSNGNIVYRDGKPLIHTDGTGFISEDLALKCPKNVFKGKCSNDDNIERVIERTEPGEKSSDMNPESHSEEPPLLIQVRLFNKGTAVKGTLLVNKKLSRQTIQIRPSMIKVEPDPGLSDIETCNSLEVVKTSNQPRKTHLSRYLIALLRYGGVPENFFEDLLRNALEDAQDIFTKKRNSLKVSLNYGGMDDFIATRMILSGIPLDESYLQYCLSILMNILMNKEKENLQRGKLPVPESYYLMGTVDPTGTLKSDEVCIVLNDGQVSCEKVLVYRNPGLHFGDVHVLKATHVKELEDFIGNSKYAIFFPTKGPRSLADEIAGGDFDGDMYFVSRNPELLKHFKESERWKPTSATSNVSNKRPSDFSPEELEDELFKLFLTTRFQPSYAAGVAADSWLARMDQLLTLGDESANEKILMKKNLLQLIDIYYDALDAPKKSGRKIEVPKELKAEMFPIYMGKDESISFDSKSVLGKIYHTVKSYEAEDLPVKVWKLPCFDVGVPEPCKTKWKVLYGQYRQEMRAALCSDKEDKNEAADEVIKNYKQILYGAEEFEQSTRSLEEIYDEALAIYHITYDFAKNKEAVGYCDFAWKVAGSALCKLYALKQSERTMCSLPEIRKSIFRRPQGLYISLKEKGKILEVLRNWPERSIQVIVVADGDGNSVGKLAPYTALGGIRPSACLLITIDLARGL</sequence>
<dbReference type="InterPro" id="IPR058697">
    <property type="entry name" value="RDRP3-5_N"/>
</dbReference>
<reference evidence="15" key="1">
    <citation type="journal article" date="2022" name="Plant J.">
        <title>Strategies of tolerance reflected in two North American maple genomes.</title>
        <authorList>
            <person name="McEvoy S.L."/>
            <person name="Sezen U.U."/>
            <person name="Trouern-Trend A."/>
            <person name="McMahon S.M."/>
            <person name="Schaberg P.G."/>
            <person name="Yang J."/>
            <person name="Wegrzyn J.L."/>
            <person name="Swenson N.G."/>
        </authorList>
    </citation>
    <scope>NUCLEOTIDE SEQUENCE</scope>
    <source>
        <strain evidence="15">NS2018</strain>
    </source>
</reference>
<dbReference type="InterPro" id="IPR037062">
    <property type="entry name" value="Malic_N_dom_sf"/>
</dbReference>
<feature type="domain" description="RDRP C-terminal head" evidence="14">
    <location>
        <begin position="893"/>
        <end position="979"/>
    </location>
</feature>
<dbReference type="AlphaFoldDB" id="A0AA39RFT1"/>
<dbReference type="GO" id="GO:0003723">
    <property type="term" value="F:RNA binding"/>
    <property type="evidence" value="ECO:0007669"/>
    <property type="project" value="UniProtKB-KW"/>
</dbReference>
<dbReference type="PANTHER" id="PTHR23079:SF55">
    <property type="entry name" value="RNA-DIRECTED RNA POLYMERASE"/>
    <property type="match status" value="1"/>
</dbReference>
<dbReference type="GO" id="GO:0004470">
    <property type="term" value="F:malic enzyme activity"/>
    <property type="evidence" value="ECO:0007669"/>
    <property type="project" value="InterPro"/>
</dbReference>
<dbReference type="InterPro" id="IPR007855">
    <property type="entry name" value="RDRP"/>
</dbReference>
<dbReference type="GO" id="GO:0030422">
    <property type="term" value="P:siRNA processing"/>
    <property type="evidence" value="ECO:0007669"/>
    <property type="project" value="TreeGrafter"/>
</dbReference>
<dbReference type="Pfam" id="PF26252">
    <property type="entry name" value="RdRP_helical"/>
    <property type="match status" value="1"/>
</dbReference>
<comment type="catalytic activity">
    <reaction evidence="7 9">
        <text>RNA(n) + a ribonucleoside 5'-triphosphate = RNA(n+1) + diphosphate</text>
        <dbReference type="Rhea" id="RHEA:21248"/>
        <dbReference type="Rhea" id="RHEA-COMP:14527"/>
        <dbReference type="Rhea" id="RHEA-COMP:17342"/>
        <dbReference type="ChEBI" id="CHEBI:33019"/>
        <dbReference type="ChEBI" id="CHEBI:61557"/>
        <dbReference type="ChEBI" id="CHEBI:140395"/>
        <dbReference type="EC" id="2.7.7.48"/>
    </reaction>
</comment>
<evidence type="ECO:0000256" key="9">
    <source>
        <dbReference type="RuleBase" id="RU363098"/>
    </source>
</evidence>
<dbReference type="GO" id="GO:0031380">
    <property type="term" value="C:nuclear RNA-directed RNA polymerase complex"/>
    <property type="evidence" value="ECO:0007669"/>
    <property type="project" value="TreeGrafter"/>
</dbReference>
<organism evidence="15 16">
    <name type="scientific">Acer saccharum</name>
    <name type="common">Sugar maple</name>
    <dbReference type="NCBI Taxonomy" id="4024"/>
    <lineage>
        <taxon>Eukaryota</taxon>
        <taxon>Viridiplantae</taxon>
        <taxon>Streptophyta</taxon>
        <taxon>Embryophyta</taxon>
        <taxon>Tracheophyta</taxon>
        <taxon>Spermatophyta</taxon>
        <taxon>Magnoliopsida</taxon>
        <taxon>eudicotyledons</taxon>
        <taxon>Gunneridae</taxon>
        <taxon>Pentapetalae</taxon>
        <taxon>rosids</taxon>
        <taxon>malvids</taxon>
        <taxon>Sapindales</taxon>
        <taxon>Sapindaceae</taxon>
        <taxon>Hippocastanoideae</taxon>
        <taxon>Acereae</taxon>
        <taxon>Acer</taxon>
    </lineage>
</organism>
<evidence type="ECO:0000256" key="7">
    <source>
        <dbReference type="ARBA" id="ARBA00048744"/>
    </source>
</evidence>
<evidence type="ECO:0000313" key="15">
    <source>
        <dbReference type="EMBL" id="KAK0572519.1"/>
    </source>
</evidence>
<comment type="function">
    <text evidence="8 9">Probably involved in the RNA silencing pathway and required for the generation of small interfering RNAs (siRNAs).</text>
</comment>
<dbReference type="InterPro" id="IPR058751">
    <property type="entry name" value="RDRP_helical"/>
</dbReference>
<dbReference type="Pfam" id="PF26249">
    <property type="entry name" value="4HB_RdRP3_N"/>
    <property type="match status" value="1"/>
</dbReference>
<dbReference type="GO" id="GO:0003968">
    <property type="term" value="F:RNA-directed RNA polymerase activity"/>
    <property type="evidence" value="ECO:0007669"/>
    <property type="project" value="UniProtKB-KW"/>
</dbReference>
<dbReference type="GO" id="GO:0016616">
    <property type="term" value="F:oxidoreductase activity, acting on the CH-OH group of donors, NAD or NADP as acceptor"/>
    <property type="evidence" value="ECO:0007669"/>
    <property type="project" value="InterPro"/>
</dbReference>
<evidence type="ECO:0000259" key="13">
    <source>
        <dbReference type="Pfam" id="PF26252"/>
    </source>
</evidence>
<keyword evidence="16" id="KW-1185">Reference proteome</keyword>
<dbReference type="Pfam" id="PF05183">
    <property type="entry name" value="RdRP"/>
    <property type="match status" value="1"/>
</dbReference>
<keyword evidence="5 9" id="KW-0694">RNA-binding</keyword>
<dbReference type="EC" id="2.7.7.48" evidence="9"/>
<gene>
    <name evidence="15" type="ORF">LWI29_032755</name>
</gene>
<feature type="domain" description="Malic enzyme N-terminal" evidence="10">
    <location>
        <begin position="986"/>
        <end position="1053"/>
    </location>
</feature>
<keyword evidence="4 9" id="KW-0548">Nucleotidyltransferase</keyword>
<reference evidence="15" key="2">
    <citation type="submission" date="2023-06" db="EMBL/GenBank/DDBJ databases">
        <authorList>
            <person name="Swenson N.G."/>
            <person name="Wegrzyn J.L."/>
            <person name="Mcevoy S.L."/>
        </authorList>
    </citation>
    <scope>NUCLEOTIDE SEQUENCE</scope>
    <source>
        <strain evidence="15">NS2018</strain>
        <tissue evidence="15">Leaf</tissue>
    </source>
</reference>
<feature type="domain" description="RDRP helical" evidence="13">
    <location>
        <begin position="126"/>
        <end position="195"/>
    </location>
</feature>
<evidence type="ECO:0000259" key="14">
    <source>
        <dbReference type="Pfam" id="PF26253"/>
    </source>
</evidence>
<dbReference type="InterPro" id="IPR057596">
    <property type="entry name" value="RDRP_core"/>
</dbReference>
<proteinExistence type="inferred from homology"/>
<evidence type="ECO:0000256" key="8">
    <source>
        <dbReference type="ARBA" id="ARBA00093763"/>
    </source>
</evidence>
<dbReference type="PANTHER" id="PTHR23079">
    <property type="entry name" value="RNA-DEPENDENT RNA POLYMERASE"/>
    <property type="match status" value="1"/>
</dbReference>
<keyword evidence="6 9" id="KW-0943">RNA-mediated gene silencing</keyword>
<comment type="caution">
    <text evidence="15">The sequence shown here is derived from an EMBL/GenBank/DDBJ whole genome shotgun (WGS) entry which is preliminary data.</text>
</comment>
<evidence type="ECO:0000313" key="16">
    <source>
        <dbReference type="Proteomes" id="UP001168877"/>
    </source>
</evidence>
<keyword evidence="2 9" id="KW-0696">RNA-directed RNA polymerase</keyword>
<keyword evidence="3 9" id="KW-0808">Transferase</keyword>
<evidence type="ECO:0000256" key="6">
    <source>
        <dbReference type="ARBA" id="ARBA00023158"/>
    </source>
</evidence>